<keyword evidence="1" id="KW-0732">Signal</keyword>
<evidence type="ECO:0000256" key="1">
    <source>
        <dbReference type="SAM" id="SignalP"/>
    </source>
</evidence>
<sequence>MGRLFNMACLLLLLFLRSTAAIAASCARPTRIRPQKGPPCKRYYHDVLFNGTDSVNATSARINNGTRLGNAAFGTLVVFDDPGFCFYDMKDAYNDWFAYTLVFNSTAYKGTINLMEADMMKEEDEGYFGRGWYYRGLLHGARNRNVYDRSMKRWEIISSD</sequence>
<reference evidence="2 3" key="1">
    <citation type="submission" date="2021-07" db="EMBL/GenBank/DDBJ databases">
        <title>The Aristolochia fimbriata genome: insights into angiosperm evolution, floral development and chemical biosynthesis.</title>
        <authorList>
            <person name="Jiao Y."/>
        </authorList>
    </citation>
    <scope>NUCLEOTIDE SEQUENCE [LARGE SCALE GENOMIC DNA]</scope>
    <source>
        <strain evidence="2">IBCAS-2021</strain>
        <tissue evidence="2">Leaf</tissue>
    </source>
</reference>
<dbReference type="Proteomes" id="UP000825729">
    <property type="component" value="Unassembled WGS sequence"/>
</dbReference>
<dbReference type="PANTHER" id="PTHR46442">
    <property type="entry name" value="DIRIGENT PROTEIN"/>
    <property type="match status" value="1"/>
</dbReference>
<feature type="chain" id="PRO_5044023507" description="Dirigent protein" evidence="1">
    <location>
        <begin position="22"/>
        <end position="160"/>
    </location>
</feature>
<feature type="signal peptide" evidence="1">
    <location>
        <begin position="1"/>
        <end position="21"/>
    </location>
</feature>
<evidence type="ECO:0000313" key="2">
    <source>
        <dbReference type="EMBL" id="KAG9448352.1"/>
    </source>
</evidence>
<comment type="caution">
    <text evidence="2">The sequence shown here is derived from an EMBL/GenBank/DDBJ whole genome shotgun (WGS) entry which is preliminary data.</text>
</comment>
<proteinExistence type="predicted"/>
<keyword evidence="3" id="KW-1185">Reference proteome</keyword>
<name>A0AAV7EKX6_ARIFI</name>
<evidence type="ECO:0000313" key="3">
    <source>
        <dbReference type="Proteomes" id="UP000825729"/>
    </source>
</evidence>
<organism evidence="2 3">
    <name type="scientific">Aristolochia fimbriata</name>
    <name type="common">White veined hardy Dutchman's pipe vine</name>
    <dbReference type="NCBI Taxonomy" id="158543"/>
    <lineage>
        <taxon>Eukaryota</taxon>
        <taxon>Viridiplantae</taxon>
        <taxon>Streptophyta</taxon>
        <taxon>Embryophyta</taxon>
        <taxon>Tracheophyta</taxon>
        <taxon>Spermatophyta</taxon>
        <taxon>Magnoliopsida</taxon>
        <taxon>Magnoliidae</taxon>
        <taxon>Piperales</taxon>
        <taxon>Aristolochiaceae</taxon>
        <taxon>Aristolochia</taxon>
    </lineage>
</organism>
<dbReference type="PANTHER" id="PTHR46442:SF6">
    <property type="entry name" value="DIRIGENT PROTEIN 5"/>
    <property type="match status" value="1"/>
</dbReference>
<gene>
    <name evidence="2" type="ORF">H6P81_014480</name>
</gene>
<dbReference type="EMBL" id="JAINDJ010000005">
    <property type="protein sequence ID" value="KAG9448352.1"/>
    <property type="molecule type" value="Genomic_DNA"/>
</dbReference>
<evidence type="ECO:0008006" key="4">
    <source>
        <dbReference type="Google" id="ProtNLM"/>
    </source>
</evidence>
<accession>A0AAV7EKX6</accession>
<dbReference type="AlphaFoldDB" id="A0AAV7EKX6"/>
<protein>
    <recommendedName>
        <fullName evidence="4">Dirigent protein</fullName>
    </recommendedName>
</protein>
<dbReference type="InterPro" id="IPR004265">
    <property type="entry name" value="Dirigent"/>
</dbReference>